<reference evidence="2" key="2">
    <citation type="submission" date="2023-04" db="EMBL/GenBank/DDBJ databases">
        <authorList>
            <person name="Beletskiy A.V."/>
            <person name="Mardanov A.V."/>
            <person name="Ravin N.V."/>
        </authorList>
    </citation>
    <scope>NUCLEOTIDE SEQUENCE</scope>
    <source>
        <strain evidence="2">GKL-02</strain>
    </source>
</reference>
<gene>
    <name evidence="2" type="ORF">QJT81_02280</name>
</gene>
<protein>
    <submittedName>
        <fullName evidence="2">Uncharacterized protein</fullName>
    </submittedName>
</protein>
<dbReference type="KEGG" id="tput:QJT81_02280"/>
<feature type="compositionally biased region" description="Basic and acidic residues" evidence="1">
    <location>
        <begin position="31"/>
        <end position="46"/>
    </location>
</feature>
<sequence length="63" mass="6794">MGDCIQRTEDIVALASGRGADEQPGETPQEPQKRGQDKMGGVDKENGAFSGLGLLKTRLQLFF</sequence>
<proteinExistence type="predicted"/>
<accession>A0AA95HHE0</accession>
<evidence type="ECO:0000256" key="1">
    <source>
        <dbReference type="SAM" id="MobiDB-lite"/>
    </source>
</evidence>
<evidence type="ECO:0000313" key="2">
    <source>
        <dbReference type="EMBL" id="WGZ94839.1"/>
    </source>
</evidence>
<feature type="region of interest" description="Disordered" evidence="1">
    <location>
        <begin position="14"/>
        <end position="49"/>
    </location>
</feature>
<organism evidence="2">
    <name type="scientific">Candidatus Thiothrix putei</name>
    <dbReference type="NCBI Taxonomy" id="3080811"/>
    <lineage>
        <taxon>Bacteria</taxon>
        <taxon>Pseudomonadati</taxon>
        <taxon>Pseudomonadota</taxon>
        <taxon>Gammaproteobacteria</taxon>
        <taxon>Thiotrichales</taxon>
        <taxon>Thiotrichaceae</taxon>
        <taxon>Thiothrix</taxon>
    </lineage>
</organism>
<dbReference type="AlphaFoldDB" id="A0AA95HHE0"/>
<name>A0AA95HHE0_9GAMM</name>
<dbReference type="Proteomes" id="UP001301326">
    <property type="component" value="Chromosome"/>
</dbReference>
<dbReference type="EMBL" id="CP124756">
    <property type="protein sequence ID" value="WGZ94839.1"/>
    <property type="molecule type" value="Genomic_DNA"/>
</dbReference>
<reference evidence="2" key="1">
    <citation type="journal article" date="2023" name="Int. J. Mol. Sci.">
        <title>Metagenomics Revealed a New Genus 'Candidatus Thiocaldithrix dubininis' gen. nov., sp. nov. and a New Species 'Candidatus Thiothrix putei' sp. nov. in the Family Thiotrichaceae, Some Members of Which Have Traits of Both Na+- and H+-Motive Energetics.</title>
        <authorList>
            <person name="Ravin N.V."/>
            <person name="Muntyan M.S."/>
            <person name="Smolyakov D.D."/>
            <person name="Rudenko T.S."/>
            <person name="Beletsky A.V."/>
            <person name="Mardanov A.V."/>
            <person name="Grabovich M.Y."/>
        </authorList>
    </citation>
    <scope>NUCLEOTIDE SEQUENCE</scope>
    <source>
        <strain evidence="2">GKL-02</strain>
    </source>
</reference>